<dbReference type="GO" id="GO:0016787">
    <property type="term" value="F:hydrolase activity"/>
    <property type="evidence" value="ECO:0007669"/>
    <property type="project" value="UniProtKB-KW"/>
</dbReference>
<dbReference type="Proteomes" id="UP001597526">
    <property type="component" value="Unassembled WGS sequence"/>
</dbReference>
<sequence>MSKNKLILTFLIVVVLLLLPLILKERSSPLKNFEGTQLSDLHYSEVNFINAYDQTKLAGMLFKPIKKDSFPIAIIIHGSGNSSRQNKWYLELVKHLQDNGIGVLLPDKRGCEKSEGNWVGLTIEELATDTEAAINFIKNSYPNNVTGVGLIGVSQGGWIAPVVGSKVNDLSFIANISGALTNGISQLKFEEINNIAQFTYKPIAQLISGLTVKNLANKESIKPFMDFNPVPYWKNVKTSSAFIVFGQNDTNCPVEQSLEIVKSNNLTHLKVKVYSDGKHAILNETKTAISDIFLDDIVDFIYESNSIINK</sequence>
<dbReference type="PANTHER" id="PTHR43265">
    <property type="entry name" value="ESTERASE ESTD"/>
    <property type="match status" value="1"/>
</dbReference>
<evidence type="ECO:0000313" key="3">
    <source>
        <dbReference type="Proteomes" id="UP001597526"/>
    </source>
</evidence>
<dbReference type="SUPFAM" id="SSF53474">
    <property type="entry name" value="alpha/beta-Hydrolases"/>
    <property type="match status" value="1"/>
</dbReference>
<dbReference type="EC" id="3.4.-.-" evidence="2"/>
<dbReference type="Pfam" id="PF12146">
    <property type="entry name" value="Hydrolase_4"/>
    <property type="match status" value="1"/>
</dbReference>
<comment type="caution">
    <text evidence="2">The sequence shown here is derived from an EMBL/GenBank/DDBJ whole genome shotgun (WGS) entry which is preliminary data.</text>
</comment>
<feature type="domain" description="Serine aminopeptidase S33" evidence="1">
    <location>
        <begin position="74"/>
        <end position="212"/>
    </location>
</feature>
<dbReference type="PANTHER" id="PTHR43265:SF1">
    <property type="entry name" value="ESTERASE ESTD"/>
    <property type="match status" value="1"/>
</dbReference>
<organism evidence="2 3">
    <name type="scientific">Croceitalea marina</name>
    <dbReference type="NCBI Taxonomy" id="1775166"/>
    <lineage>
        <taxon>Bacteria</taxon>
        <taxon>Pseudomonadati</taxon>
        <taxon>Bacteroidota</taxon>
        <taxon>Flavobacteriia</taxon>
        <taxon>Flavobacteriales</taxon>
        <taxon>Flavobacteriaceae</taxon>
        <taxon>Croceitalea</taxon>
    </lineage>
</organism>
<dbReference type="EMBL" id="JBHULB010000081">
    <property type="protein sequence ID" value="MFD2588681.1"/>
    <property type="molecule type" value="Genomic_DNA"/>
</dbReference>
<name>A0ABW5N0S6_9FLAO</name>
<evidence type="ECO:0000313" key="2">
    <source>
        <dbReference type="EMBL" id="MFD2588681.1"/>
    </source>
</evidence>
<dbReference type="InterPro" id="IPR053145">
    <property type="entry name" value="AB_hydrolase_Est10"/>
</dbReference>
<keyword evidence="3" id="KW-1185">Reference proteome</keyword>
<dbReference type="InterPro" id="IPR029058">
    <property type="entry name" value="AB_hydrolase_fold"/>
</dbReference>
<dbReference type="RefSeq" id="WP_377768172.1">
    <property type="nucleotide sequence ID" value="NZ_JBHULB010000081.1"/>
</dbReference>
<gene>
    <name evidence="2" type="ORF">ACFSQJ_17270</name>
</gene>
<protein>
    <submittedName>
        <fullName evidence="2">Alpha/beta hydrolase family protein</fullName>
        <ecNumber evidence="2">3.4.-.-</ecNumber>
    </submittedName>
</protein>
<reference evidence="3" key="1">
    <citation type="journal article" date="2019" name="Int. J. Syst. Evol. Microbiol.">
        <title>The Global Catalogue of Microorganisms (GCM) 10K type strain sequencing project: providing services to taxonomists for standard genome sequencing and annotation.</title>
        <authorList>
            <consortium name="The Broad Institute Genomics Platform"/>
            <consortium name="The Broad Institute Genome Sequencing Center for Infectious Disease"/>
            <person name="Wu L."/>
            <person name="Ma J."/>
        </authorList>
    </citation>
    <scope>NUCLEOTIDE SEQUENCE [LARGE SCALE GENOMIC DNA]</scope>
    <source>
        <strain evidence="3">KCTC 52368</strain>
    </source>
</reference>
<accession>A0ABW5N0S6</accession>
<keyword evidence="2" id="KW-0378">Hydrolase</keyword>
<proteinExistence type="predicted"/>
<dbReference type="Gene3D" id="3.40.50.1820">
    <property type="entry name" value="alpha/beta hydrolase"/>
    <property type="match status" value="1"/>
</dbReference>
<dbReference type="InterPro" id="IPR022742">
    <property type="entry name" value="Hydrolase_4"/>
</dbReference>
<evidence type="ECO:0000259" key="1">
    <source>
        <dbReference type="Pfam" id="PF12146"/>
    </source>
</evidence>